<dbReference type="CDD" id="cd03784">
    <property type="entry name" value="GT1_Gtf-like"/>
    <property type="match status" value="1"/>
</dbReference>
<accession>A0A0W0FTI4</accession>
<keyword evidence="1" id="KW-0808">Transferase</keyword>
<dbReference type="eggNOG" id="KOG1192">
    <property type="taxonomic scope" value="Eukaryota"/>
</dbReference>
<evidence type="ECO:0008006" key="4">
    <source>
        <dbReference type="Google" id="ProtNLM"/>
    </source>
</evidence>
<dbReference type="EMBL" id="LATX01001671">
    <property type="protein sequence ID" value="KTB39528.1"/>
    <property type="molecule type" value="Genomic_DNA"/>
</dbReference>
<dbReference type="GO" id="GO:0008194">
    <property type="term" value="F:UDP-glycosyltransferase activity"/>
    <property type="evidence" value="ECO:0007669"/>
    <property type="project" value="InterPro"/>
</dbReference>
<dbReference type="Gene3D" id="3.40.50.2000">
    <property type="entry name" value="Glycogen Phosphorylase B"/>
    <property type="match status" value="2"/>
</dbReference>
<evidence type="ECO:0000313" key="2">
    <source>
        <dbReference type="EMBL" id="KTB39528.1"/>
    </source>
</evidence>
<comment type="caution">
    <text evidence="2">The sequence shown here is derived from an EMBL/GenBank/DDBJ whole genome shotgun (WGS) entry which is preliminary data.</text>
</comment>
<dbReference type="AlphaFoldDB" id="A0A0W0FTI4"/>
<organism evidence="2 3">
    <name type="scientific">Moniliophthora roreri</name>
    <name type="common">Frosty pod rot fungus</name>
    <name type="synonym">Monilia roreri</name>
    <dbReference type="NCBI Taxonomy" id="221103"/>
    <lineage>
        <taxon>Eukaryota</taxon>
        <taxon>Fungi</taxon>
        <taxon>Dikarya</taxon>
        <taxon>Basidiomycota</taxon>
        <taxon>Agaricomycotina</taxon>
        <taxon>Agaricomycetes</taxon>
        <taxon>Agaricomycetidae</taxon>
        <taxon>Agaricales</taxon>
        <taxon>Marasmiineae</taxon>
        <taxon>Marasmiaceae</taxon>
        <taxon>Moniliophthora</taxon>
    </lineage>
</organism>
<dbReference type="SUPFAM" id="SSF53756">
    <property type="entry name" value="UDP-Glycosyltransferase/glycogen phosphorylase"/>
    <property type="match status" value="1"/>
</dbReference>
<reference evidence="2 3" key="1">
    <citation type="submission" date="2015-12" db="EMBL/GenBank/DDBJ databases">
        <title>Draft genome sequence of Moniliophthora roreri, the causal agent of frosty pod rot of cacao.</title>
        <authorList>
            <person name="Aime M.C."/>
            <person name="Diaz-Valderrama J.R."/>
            <person name="Kijpornyongpan T."/>
            <person name="Phillips-Mora W."/>
        </authorList>
    </citation>
    <scope>NUCLEOTIDE SEQUENCE [LARGE SCALE GENOMIC DNA]</scope>
    <source>
        <strain evidence="2 3">MCA 2952</strain>
    </source>
</reference>
<gene>
    <name evidence="2" type="ORF">WG66_7882</name>
</gene>
<dbReference type="PANTHER" id="PTHR48045">
    <property type="entry name" value="UDP-GLYCOSYLTRANSFERASE 72B1"/>
    <property type="match status" value="1"/>
</dbReference>
<name>A0A0W0FTI4_MONRR</name>
<dbReference type="Proteomes" id="UP000054988">
    <property type="component" value="Unassembled WGS sequence"/>
</dbReference>
<proteinExistence type="predicted"/>
<dbReference type="InterPro" id="IPR002213">
    <property type="entry name" value="UDP_glucos_trans"/>
</dbReference>
<evidence type="ECO:0000313" key="3">
    <source>
        <dbReference type="Proteomes" id="UP000054988"/>
    </source>
</evidence>
<dbReference type="PANTHER" id="PTHR48045:SF31">
    <property type="entry name" value="UDP-GLYCOSYLTRANSFERASE 76B1-LIKE"/>
    <property type="match status" value="1"/>
</dbReference>
<evidence type="ECO:0000256" key="1">
    <source>
        <dbReference type="ARBA" id="ARBA00022679"/>
    </source>
</evidence>
<protein>
    <recommendedName>
        <fullName evidence="4">Glycosyltransferase family 1 protein</fullName>
    </recommendedName>
</protein>
<sequence>MGVPTHQRQPHIFMHACAAWGHNKPLITLAIIIAEARPNVVQTILTNATMYPKLLGEINMLPPERLDAIKERIHILNVGGMTGLRPSEVMDNVVSGFQTLYNKSGTVKCETSGKAIGGPDFPSPTFAIIDPFATYAIRGIRAVASPQEVPILSWFTSTAGAASRFSGPAELSGMPNFAISVDEEVKNSGRSFDEVVDEFFNTTKGETIRLPGYPPIYDYEMTPQAVTMPGNAAVLYALSKSTQEVEGTIGISTSALEGEAIRSLKQHFKSIGKEWFSLGPISGTPALQSSSNNDAEVLSFLDRMEKQFGAKSVIYVSFGSVWYPPEVATIWAVLEELIAEKVPFIITSPSPLAQVPDNVKQRIQESGIGLHVTWAPQERVLAHSATGWFLTHGGWNSVQEALAYKVPLIFWPIAADQCLNSALITLQHRAAFELIEVRTGENGTKRPYRCGPDGPSPRFTVESAKEEFRNVLKSIRGEEGQIVRSNFVRIAEEAAKAWDNGGEAREQLEVLLKIFVD</sequence>
<dbReference type="Pfam" id="PF00201">
    <property type="entry name" value="UDPGT"/>
    <property type="match status" value="1"/>
</dbReference>